<comment type="similarity">
    <text evidence="1">Belongs to the GppA/Ppx family.</text>
</comment>
<evidence type="ECO:0000313" key="3">
    <source>
        <dbReference type="EMBL" id="GAA0775206.1"/>
    </source>
</evidence>
<dbReference type="EMBL" id="BAAACI010000006">
    <property type="protein sequence ID" value="GAA0775206.1"/>
    <property type="molecule type" value="Genomic_DNA"/>
</dbReference>
<dbReference type="Pfam" id="PF02541">
    <property type="entry name" value="Ppx-GppA"/>
    <property type="match status" value="1"/>
</dbReference>
<dbReference type="SUPFAM" id="SSF53067">
    <property type="entry name" value="Actin-like ATPase domain"/>
    <property type="match status" value="2"/>
</dbReference>
<proteinExistence type="inferred from homology"/>
<dbReference type="CDD" id="cd24052">
    <property type="entry name" value="ASKHA_NBD_HpPPX-GppA-like"/>
    <property type="match status" value="1"/>
</dbReference>
<evidence type="ECO:0000256" key="1">
    <source>
        <dbReference type="ARBA" id="ARBA00007125"/>
    </source>
</evidence>
<dbReference type="InterPro" id="IPR003695">
    <property type="entry name" value="Ppx_GppA_N"/>
</dbReference>
<dbReference type="Gene3D" id="3.30.420.150">
    <property type="entry name" value="Exopolyphosphatase. Domain 2"/>
    <property type="match status" value="1"/>
</dbReference>
<evidence type="ECO:0000313" key="4">
    <source>
        <dbReference type="Proteomes" id="UP001501047"/>
    </source>
</evidence>
<dbReference type="Proteomes" id="UP001501047">
    <property type="component" value="Unassembled WGS sequence"/>
</dbReference>
<dbReference type="Gene3D" id="3.30.420.40">
    <property type="match status" value="1"/>
</dbReference>
<dbReference type="InterPro" id="IPR050273">
    <property type="entry name" value="GppA/Ppx_hydrolase"/>
</dbReference>
<protein>
    <recommendedName>
        <fullName evidence="2">Ppx/GppA phosphatase N-terminal domain-containing protein</fullName>
    </recommendedName>
</protein>
<sequence>MNNIGIIDIGSNTVHLLIVNIDDKSNPKIIDEDKEHLRLGATLATNKIISAEKALDIITVLKKFLRSCIINKVSKIISVATEALRVAENSNHVLDLIKAHTGIIVQVLSPKEEAYLSYLGVISTCNLDKGIIMDTGGNSTELIFIEKGIFTNYTSIPLGSINITEKIKVNKRGRYLSCDYNEDFFFKLFSNIPWIETFYGSSLVGIGGTFKNLGKIYCNYLTTPCPSTNIIELSNPSELKTLCKSLKVISLKDRENLQGLSKKRADIILGGCEIITHIINYCNFHNIIICSEGLRTGILNNYLKSTTQPNEIHITI</sequence>
<accession>A0ABN1KSZ1</accession>
<dbReference type="PANTHER" id="PTHR30005:SF0">
    <property type="entry name" value="RETROGRADE REGULATION PROTEIN 2"/>
    <property type="match status" value="1"/>
</dbReference>
<organism evidence="3 4">
    <name type="scientific">Clostridium subterminale</name>
    <dbReference type="NCBI Taxonomy" id="1550"/>
    <lineage>
        <taxon>Bacteria</taxon>
        <taxon>Bacillati</taxon>
        <taxon>Bacillota</taxon>
        <taxon>Clostridia</taxon>
        <taxon>Eubacteriales</taxon>
        <taxon>Clostridiaceae</taxon>
        <taxon>Clostridium</taxon>
    </lineage>
</organism>
<comment type="caution">
    <text evidence="3">The sequence shown here is derived from an EMBL/GenBank/DDBJ whole genome shotgun (WGS) entry which is preliminary data.</text>
</comment>
<dbReference type="PANTHER" id="PTHR30005">
    <property type="entry name" value="EXOPOLYPHOSPHATASE"/>
    <property type="match status" value="1"/>
</dbReference>
<dbReference type="InterPro" id="IPR043129">
    <property type="entry name" value="ATPase_NBD"/>
</dbReference>
<name>A0ABN1KSZ1_CLOSU</name>
<dbReference type="RefSeq" id="WP_343826893.1">
    <property type="nucleotide sequence ID" value="NZ_BAAACI010000006.1"/>
</dbReference>
<feature type="domain" description="Ppx/GppA phosphatase N-terminal" evidence="2">
    <location>
        <begin position="18"/>
        <end position="304"/>
    </location>
</feature>
<evidence type="ECO:0000259" key="2">
    <source>
        <dbReference type="Pfam" id="PF02541"/>
    </source>
</evidence>
<reference evidence="3 4" key="1">
    <citation type="journal article" date="2019" name="Int. J. Syst. Evol. Microbiol.">
        <title>The Global Catalogue of Microorganisms (GCM) 10K type strain sequencing project: providing services to taxonomists for standard genome sequencing and annotation.</title>
        <authorList>
            <consortium name="The Broad Institute Genomics Platform"/>
            <consortium name="The Broad Institute Genome Sequencing Center for Infectious Disease"/>
            <person name="Wu L."/>
            <person name="Ma J."/>
        </authorList>
    </citation>
    <scope>NUCLEOTIDE SEQUENCE [LARGE SCALE GENOMIC DNA]</scope>
    <source>
        <strain evidence="3 4">JCM 1417</strain>
    </source>
</reference>
<keyword evidence="4" id="KW-1185">Reference proteome</keyword>
<gene>
    <name evidence="3" type="ORF">GCM10008908_26340</name>
</gene>